<evidence type="ECO:0000256" key="5">
    <source>
        <dbReference type="ARBA" id="ARBA00023136"/>
    </source>
</evidence>
<comment type="similarity">
    <text evidence="6">Belongs to the YccS/YhfK family.</text>
</comment>
<evidence type="ECO:0000313" key="11">
    <source>
        <dbReference type="EMBL" id="MBQ0855545.1"/>
    </source>
</evidence>
<dbReference type="PANTHER" id="PTHR30509">
    <property type="entry name" value="P-HYDROXYBENZOIC ACID EFFLUX PUMP SUBUNIT-RELATED"/>
    <property type="match status" value="1"/>
</dbReference>
<dbReference type="GO" id="GO:0005886">
    <property type="term" value="C:plasma membrane"/>
    <property type="evidence" value="ECO:0007669"/>
    <property type="project" value="UniProtKB-SubCell"/>
</dbReference>
<feature type="transmembrane region" description="Helical" evidence="8">
    <location>
        <begin position="66"/>
        <end position="84"/>
    </location>
</feature>
<organism evidence="11 12">
    <name type="scientific">Streptomyces liliiviolaceus</name>
    <dbReference type="NCBI Taxonomy" id="2823109"/>
    <lineage>
        <taxon>Bacteria</taxon>
        <taxon>Bacillati</taxon>
        <taxon>Actinomycetota</taxon>
        <taxon>Actinomycetes</taxon>
        <taxon>Kitasatosporales</taxon>
        <taxon>Streptomycetaceae</taxon>
        <taxon>Streptomyces</taxon>
    </lineage>
</organism>
<dbReference type="InterPro" id="IPR049453">
    <property type="entry name" value="Memb_transporter_dom"/>
</dbReference>
<evidence type="ECO:0000256" key="7">
    <source>
        <dbReference type="SAM" id="MobiDB-lite"/>
    </source>
</evidence>
<feature type="transmembrane region" description="Helical" evidence="8">
    <location>
        <begin position="410"/>
        <end position="428"/>
    </location>
</feature>
<keyword evidence="5 8" id="KW-0472">Membrane</keyword>
<feature type="domain" description="Integral membrane protein YccS N-terminal" evidence="9">
    <location>
        <begin position="43"/>
        <end position="170"/>
    </location>
</feature>
<feature type="domain" description="Integral membrane bound transporter" evidence="10">
    <location>
        <begin position="302"/>
        <end position="422"/>
    </location>
</feature>
<accession>A0A940Y5D7</accession>
<keyword evidence="3 8" id="KW-0812">Transmembrane</keyword>
<sequence length="600" mass="63385">MGALNGVTSDTQGGYRVRTLGITVPQAACAVGLTLGSLVYGQAWLTVTVVTCVALLSGMISALGRIASVSGLLLLLNTVVGAGLPMPGAWWLPAVLMTLGALFYLALALVAWPLRPWAVERASVAHAYRATADLLASRTPDTTDYDQTRRALTEALNRAYELLLADRGASREGDGGRTRLLAQLDALAPLIETAPTLLLSTRRVPAAVPQELRDLADSIATGRQLAERKARTPLGRADPILARGLEHAAAAVAAAHDSTPAAEKDSKAPASAGPGRPRALLIHQASWRYGLRLAVCIGLAQTIISLVPMPRSYWVPLTVTFVLKPDFGSVFSRSVLRVLGTLPGLAVAALALAAVPRGWWDVPTVIVLAALVPLLTPRGYGHQTAAITPLILLLSDLLSNEGSTVLLARLTDSVLGCAITLVAGYLLWPESWRSRVGAHLADTVEDCARYVEHSLGGAGTSSGALRRGLYRDLSAVRTEFERALSEPPPAGIRARAWWPLVGAAERVVDMTTAIRIEIAHGSAVPGAEEVSRLSQRLRLLADRLRGLSHGSSSLTAVSLPVPLSLPSAVLQPLSREVAAMEEVARGLDPAAAASRRARRR</sequence>
<evidence type="ECO:0000256" key="3">
    <source>
        <dbReference type="ARBA" id="ARBA00022692"/>
    </source>
</evidence>
<keyword evidence="12" id="KW-1185">Reference proteome</keyword>
<dbReference type="EMBL" id="JAGPYQ010000002">
    <property type="protein sequence ID" value="MBQ0855545.1"/>
    <property type="molecule type" value="Genomic_DNA"/>
</dbReference>
<feature type="region of interest" description="Disordered" evidence="7">
    <location>
        <begin position="256"/>
        <end position="275"/>
    </location>
</feature>
<keyword evidence="2" id="KW-1003">Cell membrane</keyword>
<feature type="transmembrane region" description="Helical" evidence="8">
    <location>
        <begin position="289"/>
        <end position="307"/>
    </location>
</feature>
<evidence type="ECO:0000256" key="2">
    <source>
        <dbReference type="ARBA" id="ARBA00022475"/>
    </source>
</evidence>
<evidence type="ECO:0000256" key="6">
    <source>
        <dbReference type="ARBA" id="ARBA00043993"/>
    </source>
</evidence>
<name>A0A940Y5D7_9ACTN</name>
<feature type="transmembrane region" description="Helical" evidence="8">
    <location>
        <begin position="41"/>
        <end position="59"/>
    </location>
</feature>
<feature type="transmembrane region" description="Helical" evidence="8">
    <location>
        <begin position="338"/>
        <end position="360"/>
    </location>
</feature>
<dbReference type="Pfam" id="PF12805">
    <property type="entry name" value="FUSC-like"/>
    <property type="match status" value="1"/>
</dbReference>
<evidence type="ECO:0000256" key="1">
    <source>
        <dbReference type="ARBA" id="ARBA00004651"/>
    </source>
</evidence>
<evidence type="ECO:0000256" key="4">
    <source>
        <dbReference type="ARBA" id="ARBA00022989"/>
    </source>
</evidence>
<evidence type="ECO:0000313" key="12">
    <source>
        <dbReference type="Proteomes" id="UP000677413"/>
    </source>
</evidence>
<evidence type="ECO:0000259" key="9">
    <source>
        <dbReference type="Pfam" id="PF12805"/>
    </source>
</evidence>
<feature type="transmembrane region" description="Helical" evidence="8">
    <location>
        <begin position="90"/>
        <end position="112"/>
    </location>
</feature>
<comment type="caution">
    <text evidence="11">The sequence shown here is derived from an EMBL/GenBank/DDBJ whole genome shotgun (WGS) entry which is preliminary data.</text>
</comment>
<evidence type="ECO:0000256" key="8">
    <source>
        <dbReference type="SAM" id="Phobius"/>
    </source>
</evidence>
<dbReference type="AlphaFoldDB" id="A0A940Y5D7"/>
<evidence type="ECO:0000259" key="10">
    <source>
        <dbReference type="Pfam" id="PF13515"/>
    </source>
</evidence>
<dbReference type="InterPro" id="IPR032692">
    <property type="entry name" value="YccS_N"/>
</dbReference>
<proteinExistence type="inferred from homology"/>
<dbReference type="PANTHER" id="PTHR30509:SF9">
    <property type="entry name" value="MULTIDRUG RESISTANCE PROTEIN MDTO"/>
    <property type="match status" value="1"/>
</dbReference>
<dbReference type="Proteomes" id="UP000677413">
    <property type="component" value="Unassembled WGS sequence"/>
</dbReference>
<comment type="subcellular location">
    <subcellularLocation>
        <location evidence="1">Cell membrane</location>
        <topology evidence="1">Multi-pass membrane protein</topology>
    </subcellularLocation>
</comment>
<gene>
    <name evidence="11" type="ORF">J8N05_46115</name>
</gene>
<protein>
    <submittedName>
        <fullName evidence="11">FUSC family protein</fullName>
    </submittedName>
</protein>
<reference evidence="11 12" key="1">
    <citation type="submission" date="2021-04" db="EMBL/GenBank/DDBJ databases">
        <authorList>
            <person name="Tang X."/>
            <person name="Zhou X."/>
            <person name="Chen X."/>
            <person name="Cernava T."/>
            <person name="Zhang C."/>
        </authorList>
    </citation>
    <scope>NUCLEOTIDE SEQUENCE [LARGE SCALE GENOMIC DNA]</scope>
    <source>
        <strain evidence="11 12">BH-SS-21</strain>
    </source>
</reference>
<keyword evidence="4 8" id="KW-1133">Transmembrane helix</keyword>
<dbReference type="Pfam" id="PF13515">
    <property type="entry name" value="FUSC_2"/>
    <property type="match status" value="1"/>
</dbReference>